<dbReference type="PANTHER" id="PTHR46268:SF8">
    <property type="entry name" value="UNIVERSAL STRESS PROTEIN SLL1388"/>
    <property type="match status" value="1"/>
</dbReference>
<sequence>MEGQTMHLKTLLVCLTTPDNAQTLMRAAVPLARACGAHLIGLHTIEALLVYPGIAMHIPGPAFAEFNKSQHNQAQEIKDVFDRHTRAEDFVSEWRLVRTESASAADRMIESARAADLVLLSQADKQHDRVDQSHIQQRLIRESGRPVIMIPLGYDGPEIGNTVLMGWSGTREATRAAHDVMLVARDKAEIGVLHVGDMETDELTDHPTIELAEMYARHGYAARVIHRERAGKSVMDSLHHDAFEIGADLIATGAFGHSWVYDFVIGAATRDLLAKARLPILFSK</sequence>
<dbReference type="AlphaFoldDB" id="A0A5S3PHF1"/>
<accession>A0A5S3PHF1</accession>
<dbReference type="Gene3D" id="3.40.50.12370">
    <property type="match status" value="1"/>
</dbReference>
<name>A0A5S3PHF1_9RHOB</name>
<proteinExistence type="inferred from homology"/>
<feature type="domain" description="UspA" evidence="2">
    <location>
        <begin position="9"/>
        <end position="150"/>
    </location>
</feature>
<dbReference type="EMBL" id="VANS01000004">
    <property type="protein sequence ID" value="TMM51194.1"/>
    <property type="molecule type" value="Genomic_DNA"/>
</dbReference>
<dbReference type="SUPFAM" id="SSF52402">
    <property type="entry name" value="Adenine nucleotide alpha hydrolases-like"/>
    <property type="match status" value="2"/>
</dbReference>
<comment type="similarity">
    <text evidence="1">Belongs to the universal stress protein A family.</text>
</comment>
<keyword evidence="4" id="KW-1185">Reference proteome</keyword>
<dbReference type="OrthoDB" id="9804721at2"/>
<evidence type="ECO:0000259" key="2">
    <source>
        <dbReference type="Pfam" id="PF00582"/>
    </source>
</evidence>
<protein>
    <recommendedName>
        <fullName evidence="2">UspA domain-containing protein</fullName>
    </recommendedName>
</protein>
<gene>
    <name evidence="3" type="ORF">FDT80_15140</name>
</gene>
<evidence type="ECO:0000313" key="4">
    <source>
        <dbReference type="Proteomes" id="UP000309550"/>
    </source>
</evidence>
<dbReference type="InterPro" id="IPR006016">
    <property type="entry name" value="UspA"/>
</dbReference>
<organism evidence="3 4">
    <name type="scientific">Sulfitobacter sabulilitoris</name>
    <dbReference type="NCBI Taxonomy" id="2562655"/>
    <lineage>
        <taxon>Bacteria</taxon>
        <taxon>Pseudomonadati</taxon>
        <taxon>Pseudomonadota</taxon>
        <taxon>Alphaproteobacteria</taxon>
        <taxon>Rhodobacterales</taxon>
        <taxon>Roseobacteraceae</taxon>
        <taxon>Sulfitobacter</taxon>
    </lineage>
</organism>
<evidence type="ECO:0000313" key="3">
    <source>
        <dbReference type="EMBL" id="TMM51194.1"/>
    </source>
</evidence>
<dbReference type="Pfam" id="PF00582">
    <property type="entry name" value="Usp"/>
    <property type="match status" value="2"/>
</dbReference>
<evidence type="ECO:0000256" key="1">
    <source>
        <dbReference type="ARBA" id="ARBA00008791"/>
    </source>
</evidence>
<reference evidence="3 4" key="1">
    <citation type="submission" date="2019-05" db="EMBL/GenBank/DDBJ databases">
        <title>Sulfitobacter sabulilitoris sp. nov., isolated from a marine sand.</title>
        <authorList>
            <person name="Yoon J.-H."/>
        </authorList>
    </citation>
    <scope>NUCLEOTIDE SEQUENCE [LARGE SCALE GENOMIC DNA]</scope>
    <source>
        <strain evidence="3 4">HSMS-29</strain>
    </source>
</reference>
<dbReference type="Proteomes" id="UP000309550">
    <property type="component" value="Unassembled WGS sequence"/>
</dbReference>
<feature type="domain" description="UspA" evidence="2">
    <location>
        <begin position="163"/>
        <end position="281"/>
    </location>
</feature>
<dbReference type="PANTHER" id="PTHR46268">
    <property type="entry name" value="STRESS RESPONSE PROTEIN NHAX"/>
    <property type="match status" value="1"/>
</dbReference>
<comment type="caution">
    <text evidence="3">The sequence shown here is derived from an EMBL/GenBank/DDBJ whole genome shotgun (WGS) entry which is preliminary data.</text>
</comment>